<reference evidence="2 3" key="1">
    <citation type="journal article" date="2014" name="BMC Genomics">
        <title>Genome sequencing of four Aureobasidium pullulans varieties: biotechnological potential, stress tolerance, and description of new species.</title>
        <authorList>
            <person name="Gostin Ar C."/>
            <person name="Ohm R.A."/>
            <person name="Kogej T."/>
            <person name="Sonjak S."/>
            <person name="Turk M."/>
            <person name="Zajc J."/>
            <person name="Zalar P."/>
            <person name="Grube M."/>
            <person name="Sun H."/>
            <person name="Han J."/>
            <person name="Sharma A."/>
            <person name="Chiniquy J."/>
            <person name="Ngan C.Y."/>
            <person name="Lipzen A."/>
            <person name="Barry K."/>
            <person name="Grigoriev I.V."/>
            <person name="Gunde-Cimerman N."/>
        </authorList>
    </citation>
    <scope>NUCLEOTIDE SEQUENCE [LARGE SCALE GENOMIC DNA]</scope>
    <source>
        <strain evidence="2 3">CBS 147.97</strain>
    </source>
</reference>
<dbReference type="GO" id="GO:0005524">
    <property type="term" value="F:ATP binding"/>
    <property type="evidence" value="ECO:0007669"/>
    <property type="project" value="InterPro"/>
</dbReference>
<dbReference type="GO" id="GO:0004672">
    <property type="term" value="F:protein kinase activity"/>
    <property type="evidence" value="ECO:0007669"/>
    <property type="project" value="InterPro"/>
</dbReference>
<dbReference type="Gene3D" id="1.10.510.10">
    <property type="entry name" value="Transferase(Phosphotransferase) domain 1"/>
    <property type="match status" value="1"/>
</dbReference>
<evidence type="ECO:0000259" key="1">
    <source>
        <dbReference type="PROSITE" id="PS50011"/>
    </source>
</evidence>
<sequence>MCLRLKLPCIQPKDYVRQTNFPANSELASIRVTHHLNTLLKWSDKSTILLAQLVTEDGNQELVAAKIMQHPPDKDKLTNELDILQSLRHEHIAAILGNFSISHPNGTRYGLLVFPLAVEDLQTSLETISAHNKAHQKATSVWPSYQNAHKLLPYFACLCKTVLFLHKQPRPVKHRDIKPANILIDRVGNVVLADFDISGAYDDVGSAISYGRYDGTRMYSSIDVWSSSVQNNPKNGKRGLEWDVVSLGFVFLEMATVLFGRTLEEMRDRMKKRSEYGVLRVMYSDALGDIKKWLDDLGEAPGQFLRLTDVNQDDARKFLRAIEDMTSSKQYDDESLERAWKTFRCLSNHC</sequence>
<gene>
    <name evidence="2" type="ORF">M436DRAFT_73284</name>
</gene>
<feature type="domain" description="Protein kinase" evidence="1">
    <location>
        <begin position="34"/>
        <end position="344"/>
    </location>
</feature>
<dbReference type="AlphaFoldDB" id="A0A074XCF0"/>
<keyword evidence="2" id="KW-0418">Kinase</keyword>
<dbReference type="STRING" id="1043004.A0A074XCF0"/>
<keyword evidence="3" id="KW-1185">Reference proteome</keyword>
<proteinExistence type="predicted"/>
<name>A0A074XCF0_9PEZI</name>
<evidence type="ECO:0000313" key="2">
    <source>
        <dbReference type="EMBL" id="KEQ72306.1"/>
    </source>
</evidence>
<dbReference type="Proteomes" id="UP000027730">
    <property type="component" value="Unassembled WGS sequence"/>
</dbReference>
<dbReference type="SUPFAM" id="SSF56112">
    <property type="entry name" value="Protein kinase-like (PK-like)"/>
    <property type="match status" value="1"/>
</dbReference>
<dbReference type="SMART" id="SM00220">
    <property type="entry name" value="S_TKc"/>
    <property type="match status" value="1"/>
</dbReference>
<dbReference type="InterPro" id="IPR008271">
    <property type="entry name" value="Ser/Thr_kinase_AS"/>
</dbReference>
<dbReference type="GeneID" id="25415264"/>
<keyword evidence="2" id="KW-0808">Transferase</keyword>
<organism evidence="2 3">
    <name type="scientific">Aureobasidium namibiae CBS 147.97</name>
    <dbReference type="NCBI Taxonomy" id="1043004"/>
    <lineage>
        <taxon>Eukaryota</taxon>
        <taxon>Fungi</taxon>
        <taxon>Dikarya</taxon>
        <taxon>Ascomycota</taxon>
        <taxon>Pezizomycotina</taxon>
        <taxon>Dothideomycetes</taxon>
        <taxon>Dothideomycetidae</taxon>
        <taxon>Dothideales</taxon>
        <taxon>Saccotheciaceae</taxon>
        <taxon>Aureobasidium</taxon>
    </lineage>
</organism>
<dbReference type="InterPro" id="IPR053083">
    <property type="entry name" value="TF_kinase-domain_protein"/>
</dbReference>
<dbReference type="RefSeq" id="XP_013426755.1">
    <property type="nucleotide sequence ID" value="XM_013571301.1"/>
</dbReference>
<accession>A0A074XCF0</accession>
<dbReference type="PROSITE" id="PS50011">
    <property type="entry name" value="PROTEIN_KINASE_DOM"/>
    <property type="match status" value="1"/>
</dbReference>
<protein>
    <submittedName>
        <fullName evidence="2">Kinase-like protein</fullName>
    </submittedName>
</protein>
<dbReference type="Pfam" id="PF00069">
    <property type="entry name" value="Pkinase"/>
    <property type="match status" value="1"/>
</dbReference>
<dbReference type="HOGENOM" id="CLU_792223_0_0_1"/>
<dbReference type="PROSITE" id="PS00108">
    <property type="entry name" value="PROTEIN_KINASE_ST"/>
    <property type="match status" value="1"/>
</dbReference>
<dbReference type="PANTHER" id="PTHR44305">
    <property type="entry name" value="SI:DKEY-192D15.2-RELATED"/>
    <property type="match status" value="1"/>
</dbReference>
<evidence type="ECO:0000313" key="3">
    <source>
        <dbReference type="Proteomes" id="UP000027730"/>
    </source>
</evidence>
<dbReference type="InterPro" id="IPR000719">
    <property type="entry name" value="Prot_kinase_dom"/>
</dbReference>
<dbReference type="EMBL" id="KL584711">
    <property type="protein sequence ID" value="KEQ72306.1"/>
    <property type="molecule type" value="Genomic_DNA"/>
</dbReference>
<dbReference type="OrthoDB" id="4062651at2759"/>
<dbReference type="CDD" id="cd00180">
    <property type="entry name" value="PKc"/>
    <property type="match status" value="1"/>
</dbReference>
<dbReference type="PANTHER" id="PTHR44305:SF24">
    <property type="entry name" value="TYROSINE-PROTEIN KINASE C03B1.5-RELATED"/>
    <property type="match status" value="1"/>
</dbReference>
<dbReference type="InterPro" id="IPR011009">
    <property type="entry name" value="Kinase-like_dom_sf"/>
</dbReference>